<dbReference type="AlphaFoldDB" id="A0A6J7ZQY5"/>
<reference evidence="1" key="1">
    <citation type="submission" date="2020-05" db="EMBL/GenBank/DDBJ databases">
        <authorList>
            <consortium name="Genoscope - CEA"/>
            <person name="William W."/>
        </authorList>
    </citation>
    <scope>NUCLEOTIDE SEQUENCE [LARGE SCALE GENOMIC DNA]</scope>
    <source>
        <strain evidence="1">PCC 7821</strain>
    </source>
</reference>
<accession>A0A6J7ZQY5</accession>
<dbReference type="EMBL" id="CZCZ02000015">
    <property type="protein sequence ID" value="CAC5344874.1"/>
    <property type="molecule type" value="Genomic_DNA"/>
</dbReference>
<gene>
    <name evidence="1" type="ORF">PLAN_50079</name>
</gene>
<proteinExistence type="predicted"/>
<evidence type="ECO:0000313" key="1">
    <source>
        <dbReference type="EMBL" id="CAC5344874.1"/>
    </source>
</evidence>
<evidence type="ECO:0000313" key="2">
    <source>
        <dbReference type="Proteomes" id="UP000196521"/>
    </source>
</evidence>
<comment type="caution">
    <text evidence="1">The sequence shown here is derived from an EMBL/GenBank/DDBJ whole genome shotgun (WGS) entry which is preliminary data.</text>
</comment>
<sequence>MLLHTAFAKIIAKWICYCQPLEKFDLIPIIKKLSRKVKEKLSKSLWC</sequence>
<name>A0A6J7ZQY5_PLARU</name>
<dbReference type="Proteomes" id="UP000196521">
    <property type="component" value="Unassembled WGS sequence"/>
</dbReference>
<keyword evidence="2" id="KW-1185">Reference proteome</keyword>
<protein>
    <submittedName>
        <fullName evidence="1">Uncharacterized protein</fullName>
    </submittedName>
</protein>
<organism evidence="1 2">
    <name type="scientific">Planktothrix rubescens CCAP 1459/22</name>
    <dbReference type="NCBI Taxonomy" id="329571"/>
    <lineage>
        <taxon>Bacteria</taxon>
        <taxon>Bacillati</taxon>
        <taxon>Cyanobacteriota</taxon>
        <taxon>Cyanophyceae</taxon>
        <taxon>Oscillatoriophycideae</taxon>
        <taxon>Oscillatoriales</taxon>
        <taxon>Microcoleaceae</taxon>
        <taxon>Planktothrix</taxon>
    </lineage>
</organism>